<feature type="signal peptide" evidence="1">
    <location>
        <begin position="1"/>
        <end position="26"/>
    </location>
</feature>
<dbReference type="STRING" id="1349421.OI18_09210"/>
<dbReference type="Pfam" id="PF14127">
    <property type="entry name" value="DUF4294"/>
    <property type="match status" value="1"/>
</dbReference>
<dbReference type="OrthoDB" id="1491885at2"/>
<feature type="chain" id="PRO_5002152975" description="DUF4294 domain-containing protein" evidence="1">
    <location>
        <begin position="27"/>
        <end position="215"/>
    </location>
</feature>
<evidence type="ECO:0000256" key="1">
    <source>
        <dbReference type="SAM" id="SignalP"/>
    </source>
</evidence>
<keyword evidence="1" id="KW-0732">Signal</keyword>
<protein>
    <recommendedName>
        <fullName evidence="4">DUF4294 domain-containing protein</fullName>
    </recommendedName>
</protein>
<accession>A0A0C1L4L0</accession>
<sequence>MQEKNISFFRLIFIVGLLIAGATAMAQTPAPVIPKAPQDPRFGPYDTILVPIHVFRGDTLPSGTLDYFFVSAPMSPAMRKRYEKWTRLRNAVYVTYPYARKAGVIINDINSRVVSMSSKDRKKYINSREKDLKKEFTEPLTKLSVYQGRVLMKLINRQTGNNCYELVKEYKGGISARFWQTVAFFFGSSLKQPYDAANEDREIELIVKEVEKMYR</sequence>
<dbReference type="Proteomes" id="UP000031408">
    <property type="component" value="Unassembled WGS sequence"/>
</dbReference>
<evidence type="ECO:0000313" key="2">
    <source>
        <dbReference type="EMBL" id="KIC95047.1"/>
    </source>
</evidence>
<dbReference type="EMBL" id="JSVC01000009">
    <property type="protein sequence ID" value="KIC95047.1"/>
    <property type="molecule type" value="Genomic_DNA"/>
</dbReference>
<reference evidence="2 3" key="1">
    <citation type="submission" date="2014-11" db="EMBL/GenBank/DDBJ databases">
        <title>Genome sequence of Flavihumibacter solisilvae 3-3.</title>
        <authorList>
            <person name="Zhou G."/>
            <person name="Li M."/>
            <person name="Wang G."/>
        </authorList>
    </citation>
    <scope>NUCLEOTIDE SEQUENCE [LARGE SCALE GENOMIC DNA]</scope>
    <source>
        <strain evidence="2 3">3-3</strain>
    </source>
</reference>
<dbReference type="RefSeq" id="WP_039139203.1">
    <property type="nucleotide sequence ID" value="NZ_JSVC01000009.1"/>
</dbReference>
<comment type="caution">
    <text evidence="2">The sequence shown here is derived from an EMBL/GenBank/DDBJ whole genome shotgun (WGS) entry which is preliminary data.</text>
</comment>
<gene>
    <name evidence="2" type="ORF">OI18_09210</name>
</gene>
<dbReference type="AlphaFoldDB" id="A0A0C1L4L0"/>
<dbReference type="InterPro" id="IPR025636">
    <property type="entry name" value="DUF4294"/>
</dbReference>
<evidence type="ECO:0008006" key="4">
    <source>
        <dbReference type="Google" id="ProtNLM"/>
    </source>
</evidence>
<evidence type="ECO:0000313" key="3">
    <source>
        <dbReference type="Proteomes" id="UP000031408"/>
    </source>
</evidence>
<organism evidence="2 3">
    <name type="scientific">Flavihumibacter solisilvae</name>
    <dbReference type="NCBI Taxonomy" id="1349421"/>
    <lineage>
        <taxon>Bacteria</taxon>
        <taxon>Pseudomonadati</taxon>
        <taxon>Bacteroidota</taxon>
        <taxon>Chitinophagia</taxon>
        <taxon>Chitinophagales</taxon>
        <taxon>Chitinophagaceae</taxon>
        <taxon>Flavihumibacter</taxon>
    </lineage>
</organism>
<proteinExistence type="predicted"/>
<name>A0A0C1L4L0_9BACT</name>
<keyword evidence="3" id="KW-1185">Reference proteome</keyword>